<reference evidence="7" key="1">
    <citation type="submission" date="2014-09" db="EMBL/GenBank/DDBJ databases">
        <title>Vibrio variabilis JCM 19239. (C206) whole genome shotgun sequence.</title>
        <authorList>
            <person name="Sawabe T."/>
            <person name="Meirelles P."/>
            <person name="Nakanishi M."/>
            <person name="Sayaka M."/>
            <person name="Hattori M."/>
            <person name="Ohkuma M."/>
        </authorList>
    </citation>
    <scope>NUCLEOTIDE SEQUENCE [LARGE SCALE GENOMIC DNA]</scope>
    <source>
        <strain evidence="7">JCM 19239</strain>
    </source>
</reference>
<evidence type="ECO:0000256" key="2">
    <source>
        <dbReference type="ARBA" id="ARBA00012438"/>
    </source>
</evidence>
<comment type="caution">
    <text evidence="6">The sequence shown here is derived from an EMBL/GenBank/DDBJ whole genome shotgun (WGS) entry which is preliminary data.</text>
</comment>
<organism evidence="6 7">
    <name type="scientific">Vibrio variabilis</name>
    <dbReference type="NCBI Taxonomy" id="990271"/>
    <lineage>
        <taxon>Bacteria</taxon>
        <taxon>Pseudomonadati</taxon>
        <taxon>Pseudomonadota</taxon>
        <taxon>Gammaproteobacteria</taxon>
        <taxon>Vibrionales</taxon>
        <taxon>Vibrionaceae</taxon>
        <taxon>Vibrio</taxon>
    </lineage>
</organism>
<evidence type="ECO:0000313" key="6">
    <source>
        <dbReference type="EMBL" id="GAL28499.1"/>
    </source>
</evidence>
<evidence type="ECO:0000256" key="4">
    <source>
        <dbReference type="SAM" id="Phobius"/>
    </source>
</evidence>
<dbReference type="EC" id="2.7.13.3" evidence="2"/>
<feature type="transmembrane region" description="Helical" evidence="4">
    <location>
        <begin position="63"/>
        <end position="83"/>
    </location>
</feature>
<feature type="transmembrane region" description="Helical" evidence="4">
    <location>
        <begin position="112"/>
        <end position="129"/>
    </location>
</feature>
<feature type="transmembrane region" description="Helical" evidence="4">
    <location>
        <begin position="89"/>
        <end position="105"/>
    </location>
</feature>
<keyword evidence="6" id="KW-0418">Kinase</keyword>
<keyword evidence="4" id="KW-0472">Membrane</keyword>
<sequence>MLSQHGSRCCDGGSRFPLYYWVWEYLFPQPYENLWLRLLCTASVFVMAFRHHYSNRLKKYLPLYYLLAMGLCLPYFFFFMMLMNDWSDIWVLSFMSSIFIHILLVHDTRMMFLQAIFCVILASITAYFVKGPELNFEEHNAYLPIFAFTYVFGNLFYFRNQSEHEAKVSIAKSFGAGIAHEMRNPLSVLLSSFEVIRSIVPSSHSSYRNSHHLNAQEIQILNDLIEDSMKVIWTGNETIDLLLTSIDQNRVSTSTFCKHRAKKVIENAVDSFGYKNASEKRLVSLEIDSDFEYLGSDTLLKYVIYNLLKNAFRHRGTGKFKITISSKKTANGWSVLVKRYWARN</sequence>
<dbReference type="CDD" id="cd00082">
    <property type="entry name" value="HisKA"/>
    <property type="match status" value="1"/>
</dbReference>
<dbReference type="Gene3D" id="3.30.565.10">
    <property type="entry name" value="Histidine kinase-like ATPase, C-terminal domain"/>
    <property type="match status" value="1"/>
</dbReference>
<comment type="catalytic activity">
    <reaction evidence="1">
        <text>ATP + protein L-histidine = ADP + protein N-phospho-L-histidine.</text>
        <dbReference type="EC" id="2.7.13.3"/>
    </reaction>
</comment>
<accession>A0ABQ0JIB1</accession>
<name>A0ABQ0JIB1_9VIBR</name>
<protein>
    <recommendedName>
        <fullName evidence="2">histidine kinase</fullName>
        <ecNumber evidence="2">2.7.13.3</ecNumber>
    </recommendedName>
</protein>
<evidence type="ECO:0000313" key="7">
    <source>
        <dbReference type="Proteomes" id="UP000029223"/>
    </source>
</evidence>
<dbReference type="InterPro" id="IPR036097">
    <property type="entry name" value="HisK_dim/P_sf"/>
</dbReference>
<keyword evidence="6" id="KW-0808">Transferase</keyword>
<dbReference type="InterPro" id="IPR036890">
    <property type="entry name" value="HATPase_C_sf"/>
</dbReference>
<keyword evidence="4" id="KW-0812">Transmembrane</keyword>
<dbReference type="Pfam" id="PF00512">
    <property type="entry name" value="HisKA"/>
    <property type="match status" value="1"/>
</dbReference>
<keyword evidence="4" id="KW-1133">Transmembrane helix</keyword>
<dbReference type="SUPFAM" id="SSF47384">
    <property type="entry name" value="Homodimeric domain of signal transducing histidine kinase"/>
    <property type="match status" value="1"/>
</dbReference>
<keyword evidence="3" id="KW-0597">Phosphoprotein</keyword>
<dbReference type="PANTHER" id="PTHR43547">
    <property type="entry name" value="TWO-COMPONENT HISTIDINE KINASE"/>
    <property type="match status" value="1"/>
</dbReference>
<feature type="transmembrane region" description="Helical" evidence="4">
    <location>
        <begin position="141"/>
        <end position="158"/>
    </location>
</feature>
<evidence type="ECO:0000256" key="1">
    <source>
        <dbReference type="ARBA" id="ARBA00000085"/>
    </source>
</evidence>
<keyword evidence="7" id="KW-1185">Reference proteome</keyword>
<dbReference type="SUPFAM" id="SSF55874">
    <property type="entry name" value="ATPase domain of HSP90 chaperone/DNA topoisomerase II/histidine kinase"/>
    <property type="match status" value="1"/>
</dbReference>
<evidence type="ECO:0000256" key="3">
    <source>
        <dbReference type="ARBA" id="ARBA00022553"/>
    </source>
</evidence>
<evidence type="ECO:0000259" key="5">
    <source>
        <dbReference type="Pfam" id="PF00512"/>
    </source>
</evidence>
<reference evidence="7" key="2">
    <citation type="submission" date="2014-09" db="EMBL/GenBank/DDBJ databases">
        <authorList>
            <consortium name="NBRP consortium"/>
            <person name="Sawabe T."/>
            <person name="Meirelles P."/>
            <person name="Nakanishi M."/>
            <person name="Sayaka M."/>
            <person name="Hattori M."/>
            <person name="Ohkuma M."/>
        </authorList>
    </citation>
    <scope>NUCLEOTIDE SEQUENCE [LARGE SCALE GENOMIC DNA]</scope>
    <source>
        <strain evidence="7">JCM 19239</strain>
    </source>
</reference>
<dbReference type="InterPro" id="IPR003661">
    <property type="entry name" value="HisK_dim/P_dom"/>
</dbReference>
<gene>
    <name evidence="6" type="ORF">JCM19239_1575</name>
</gene>
<proteinExistence type="predicted"/>
<dbReference type="PANTHER" id="PTHR43547:SF2">
    <property type="entry name" value="HYBRID SIGNAL TRANSDUCTION HISTIDINE KINASE C"/>
    <property type="match status" value="1"/>
</dbReference>
<dbReference type="EMBL" id="BBMS01000044">
    <property type="protein sequence ID" value="GAL28499.1"/>
    <property type="molecule type" value="Genomic_DNA"/>
</dbReference>
<dbReference type="GO" id="GO:0016301">
    <property type="term" value="F:kinase activity"/>
    <property type="evidence" value="ECO:0007669"/>
    <property type="project" value="UniProtKB-KW"/>
</dbReference>
<feature type="domain" description="Signal transduction histidine kinase dimerisation/phosphoacceptor" evidence="5">
    <location>
        <begin position="174"/>
        <end position="227"/>
    </location>
</feature>
<dbReference type="Gene3D" id="1.10.287.130">
    <property type="match status" value="1"/>
</dbReference>
<dbReference type="Proteomes" id="UP000029223">
    <property type="component" value="Unassembled WGS sequence"/>
</dbReference>